<evidence type="ECO:0000313" key="2">
    <source>
        <dbReference type="EMBL" id="GBP82348.1"/>
    </source>
</evidence>
<dbReference type="Proteomes" id="UP000299102">
    <property type="component" value="Unassembled WGS sequence"/>
</dbReference>
<feature type="compositionally biased region" description="Basic and acidic residues" evidence="1">
    <location>
        <begin position="192"/>
        <end position="205"/>
    </location>
</feature>
<evidence type="ECO:0000256" key="1">
    <source>
        <dbReference type="SAM" id="MobiDB-lite"/>
    </source>
</evidence>
<keyword evidence="3" id="KW-1185">Reference proteome</keyword>
<reference evidence="2 3" key="1">
    <citation type="journal article" date="2019" name="Commun. Biol.">
        <title>The bagworm genome reveals a unique fibroin gene that provides high tensile strength.</title>
        <authorList>
            <person name="Kono N."/>
            <person name="Nakamura H."/>
            <person name="Ohtoshi R."/>
            <person name="Tomita M."/>
            <person name="Numata K."/>
            <person name="Arakawa K."/>
        </authorList>
    </citation>
    <scope>NUCLEOTIDE SEQUENCE [LARGE SCALE GENOMIC DNA]</scope>
</reference>
<evidence type="ECO:0000313" key="3">
    <source>
        <dbReference type="Proteomes" id="UP000299102"/>
    </source>
</evidence>
<feature type="compositionally biased region" description="Polar residues" evidence="1">
    <location>
        <begin position="166"/>
        <end position="181"/>
    </location>
</feature>
<name>A0A4C1Z1X6_EUMVA</name>
<sequence>MLGRFGLPRTIVTGTPTLFTTARFRRYCELMLGRNVRHDSTCIHVRRYLNMSRELRQLQISFADLTIYFGGKRKINFTVGKKIIVKRHYQNGNKYVAKRDSCEEFRNTNVGAYEHYNSDESDNNYTFVKMQSKADDRARQTRIKTITTQGADCADEMQSAEGYSEEMNTLKNDSTMTSSSLEGGGEGGDITAHGDESGVENKDANSSDSDPEWTPPPH</sequence>
<comment type="caution">
    <text evidence="2">The sequence shown here is derived from an EMBL/GenBank/DDBJ whole genome shotgun (WGS) entry which is preliminary data.</text>
</comment>
<gene>
    <name evidence="2" type="ORF">EVAR_90983_1</name>
</gene>
<dbReference type="OrthoDB" id="5978043at2759"/>
<protein>
    <submittedName>
        <fullName evidence="2">Uncharacterized protein</fullName>
    </submittedName>
</protein>
<proteinExistence type="predicted"/>
<organism evidence="2 3">
    <name type="scientific">Eumeta variegata</name>
    <name type="common">Bagworm moth</name>
    <name type="synonym">Eumeta japonica</name>
    <dbReference type="NCBI Taxonomy" id="151549"/>
    <lineage>
        <taxon>Eukaryota</taxon>
        <taxon>Metazoa</taxon>
        <taxon>Ecdysozoa</taxon>
        <taxon>Arthropoda</taxon>
        <taxon>Hexapoda</taxon>
        <taxon>Insecta</taxon>
        <taxon>Pterygota</taxon>
        <taxon>Neoptera</taxon>
        <taxon>Endopterygota</taxon>
        <taxon>Lepidoptera</taxon>
        <taxon>Glossata</taxon>
        <taxon>Ditrysia</taxon>
        <taxon>Tineoidea</taxon>
        <taxon>Psychidae</taxon>
        <taxon>Oiketicinae</taxon>
        <taxon>Eumeta</taxon>
    </lineage>
</organism>
<accession>A0A4C1Z1X6</accession>
<dbReference type="AlphaFoldDB" id="A0A4C1Z1X6"/>
<feature type="region of interest" description="Disordered" evidence="1">
    <location>
        <begin position="160"/>
        <end position="218"/>
    </location>
</feature>
<dbReference type="EMBL" id="BGZK01001559">
    <property type="protein sequence ID" value="GBP82348.1"/>
    <property type="molecule type" value="Genomic_DNA"/>
</dbReference>